<dbReference type="AlphaFoldDB" id="A0A3B0SAN3"/>
<dbReference type="Pfam" id="PF04273">
    <property type="entry name" value="BLH_phosphatase"/>
    <property type="match status" value="1"/>
</dbReference>
<dbReference type="CDD" id="cd14503">
    <property type="entry name" value="PTP-bact"/>
    <property type="match status" value="1"/>
</dbReference>
<dbReference type="EMBL" id="UOEG01000103">
    <property type="protein sequence ID" value="VAV93373.1"/>
    <property type="molecule type" value="Genomic_DNA"/>
</dbReference>
<dbReference type="GO" id="GO:0016787">
    <property type="term" value="F:hydrolase activity"/>
    <property type="evidence" value="ECO:0007669"/>
    <property type="project" value="InterPro"/>
</dbReference>
<protein>
    <submittedName>
        <fullName evidence="2">Protein tyrosine phosphatase</fullName>
    </submittedName>
</protein>
<evidence type="ECO:0000313" key="2">
    <source>
        <dbReference type="EMBL" id="VAV93373.1"/>
    </source>
</evidence>
<feature type="domain" description="Beta-lactamase hydrolase-like protein phosphatase-like" evidence="1">
    <location>
        <begin position="2"/>
        <end position="107"/>
    </location>
</feature>
<reference evidence="2" key="1">
    <citation type="submission" date="2018-06" db="EMBL/GenBank/DDBJ databases">
        <authorList>
            <person name="Zhirakovskaya E."/>
        </authorList>
    </citation>
    <scope>NUCLEOTIDE SEQUENCE</scope>
</reference>
<gene>
    <name evidence="2" type="ORF">MNBD_ALPHA07-1204</name>
</gene>
<evidence type="ECO:0000259" key="1">
    <source>
        <dbReference type="Pfam" id="PF04273"/>
    </source>
</evidence>
<name>A0A3B0SAN3_9ZZZZ</name>
<dbReference type="InterPro" id="IPR029021">
    <property type="entry name" value="Prot-tyrosine_phosphatase-like"/>
</dbReference>
<dbReference type="Gene3D" id="3.90.190.10">
    <property type="entry name" value="Protein tyrosine phosphatase superfamily"/>
    <property type="match status" value="1"/>
</dbReference>
<dbReference type="InterPro" id="IPR005939">
    <property type="entry name" value="BLH_phosphatase-like"/>
</dbReference>
<proteinExistence type="predicted"/>
<sequence length="138" mass="15234">MDLRKITDDISVSPQIEPEDIPAIAQAGFCAIMCNRPDDEEPGQCCYDELAKAAIAAGLEVHWLPIITSAITSENVADFRAALARMPKPLLAYCRTGTRCTMMWSMAVFDDLPPQDILEHTSKAGYDMSGLMRQLAQR</sequence>
<accession>A0A3B0SAN3</accession>
<dbReference type="NCBIfam" id="TIGR01244">
    <property type="entry name" value="TIGR01244 family sulfur transferase"/>
    <property type="match status" value="1"/>
</dbReference>
<dbReference type="SUPFAM" id="SSF52799">
    <property type="entry name" value="(Phosphotyrosine protein) phosphatases II"/>
    <property type="match status" value="1"/>
</dbReference>
<organism evidence="2">
    <name type="scientific">hydrothermal vent metagenome</name>
    <dbReference type="NCBI Taxonomy" id="652676"/>
    <lineage>
        <taxon>unclassified sequences</taxon>
        <taxon>metagenomes</taxon>
        <taxon>ecological metagenomes</taxon>
    </lineage>
</organism>